<feature type="region of interest" description="Disordered" evidence="3">
    <location>
        <begin position="1"/>
        <end position="32"/>
    </location>
</feature>
<proteinExistence type="predicted"/>
<keyword evidence="2" id="KW-0808">Transferase</keyword>
<evidence type="ECO:0000313" key="4">
    <source>
        <dbReference type="EMBL" id="KAL3766611.1"/>
    </source>
</evidence>
<evidence type="ECO:0000256" key="3">
    <source>
        <dbReference type="SAM" id="MobiDB-lite"/>
    </source>
</evidence>
<keyword evidence="5" id="KW-1185">Reference proteome</keyword>
<dbReference type="AlphaFoldDB" id="A0ABD3MXB8"/>
<accession>A0ABD3MXB8</accession>
<evidence type="ECO:0000313" key="5">
    <source>
        <dbReference type="Proteomes" id="UP001530315"/>
    </source>
</evidence>
<dbReference type="Pfam" id="PF00145">
    <property type="entry name" value="DNA_methylase"/>
    <property type="match status" value="1"/>
</dbReference>
<evidence type="ECO:0000256" key="1">
    <source>
        <dbReference type="ARBA" id="ARBA00022603"/>
    </source>
</evidence>
<dbReference type="GO" id="GO:0032259">
    <property type="term" value="P:methylation"/>
    <property type="evidence" value="ECO:0007669"/>
    <property type="project" value="UniProtKB-KW"/>
</dbReference>
<dbReference type="SUPFAM" id="SSF53335">
    <property type="entry name" value="S-adenosyl-L-methionine-dependent methyltransferases"/>
    <property type="match status" value="1"/>
</dbReference>
<dbReference type="Gene3D" id="3.40.50.150">
    <property type="entry name" value="Vaccinia Virus protein VP39"/>
    <property type="match status" value="1"/>
</dbReference>
<dbReference type="Proteomes" id="UP001530315">
    <property type="component" value="Unassembled WGS sequence"/>
</dbReference>
<dbReference type="InterPro" id="IPR029063">
    <property type="entry name" value="SAM-dependent_MTases_sf"/>
</dbReference>
<comment type="caution">
    <text evidence="4">The sequence shown here is derived from an EMBL/GenBank/DDBJ whole genome shotgun (WGS) entry which is preliminary data.</text>
</comment>
<protein>
    <recommendedName>
        <fullName evidence="6">DNA (cytosine-5-)-methyltransferase</fullName>
    </recommendedName>
</protein>
<dbReference type="EMBL" id="JALLAZ020001725">
    <property type="protein sequence ID" value="KAL3766611.1"/>
    <property type="molecule type" value="Genomic_DNA"/>
</dbReference>
<evidence type="ECO:0008006" key="6">
    <source>
        <dbReference type="Google" id="ProtNLM"/>
    </source>
</evidence>
<name>A0ABD3MXB8_9STRA</name>
<gene>
    <name evidence="4" type="ORF">ACHAW5_011172</name>
</gene>
<sequence length="217" mass="24764">MKKRQQITLTQGGYLEETAKKKKTSTSHKDDPVRIKKPGSLTEFTTYSKGEVWESLEYEGCAFTLGCINGSNLVYEADIQDMWMKLDRTYIGPNQAASVREKLGCDWVMVEKHAFMPANRRIKLKTLHHKLASDVRKPTTYYIENGPSSFAYFEKCESQTIPQQNTDRPIALDIFAGGGGMSIGLKRAGWNVKYKVEMNDSCCKTLRHNFKKKTIFQ</sequence>
<dbReference type="GO" id="GO:0008168">
    <property type="term" value="F:methyltransferase activity"/>
    <property type="evidence" value="ECO:0007669"/>
    <property type="project" value="UniProtKB-KW"/>
</dbReference>
<evidence type="ECO:0000256" key="2">
    <source>
        <dbReference type="ARBA" id="ARBA00022679"/>
    </source>
</evidence>
<feature type="compositionally biased region" description="Polar residues" evidence="3">
    <location>
        <begin position="1"/>
        <end position="11"/>
    </location>
</feature>
<dbReference type="InterPro" id="IPR001525">
    <property type="entry name" value="C5_MeTfrase"/>
</dbReference>
<reference evidence="4 5" key="1">
    <citation type="submission" date="2024-10" db="EMBL/GenBank/DDBJ databases">
        <title>Updated reference genomes for cyclostephanoid diatoms.</title>
        <authorList>
            <person name="Roberts W.R."/>
            <person name="Alverson A.J."/>
        </authorList>
    </citation>
    <scope>NUCLEOTIDE SEQUENCE [LARGE SCALE GENOMIC DNA]</scope>
    <source>
        <strain evidence="4 5">AJA276-08</strain>
    </source>
</reference>
<keyword evidence="1" id="KW-0489">Methyltransferase</keyword>
<organism evidence="4 5">
    <name type="scientific">Stephanodiscus triporus</name>
    <dbReference type="NCBI Taxonomy" id="2934178"/>
    <lineage>
        <taxon>Eukaryota</taxon>
        <taxon>Sar</taxon>
        <taxon>Stramenopiles</taxon>
        <taxon>Ochrophyta</taxon>
        <taxon>Bacillariophyta</taxon>
        <taxon>Coscinodiscophyceae</taxon>
        <taxon>Thalassiosirophycidae</taxon>
        <taxon>Stephanodiscales</taxon>
        <taxon>Stephanodiscaceae</taxon>
        <taxon>Stephanodiscus</taxon>
    </lineage>
</organism>